<evidence type="ECO:0000256" key="1">
    <source>
        <dbReference type="SAM" id="MobiDB-lite"/>
    </source>
</evidence>
<sequence length="381" mass="43005">MVGLMKENYRRHRQQTLTSSKPSTYRESSSKYLAAESSLPTNRSSERATAYNHQTFHSLPVSESDENNWFMSVPISNITSIKGAIQSRVVRQRRSEYFAQLSPPTYRNSVNSGHVVGQSKEATVGPGCTYSSQGLLSFEACQKQQRKSTRTYAELPYQNSNANYGWVSNEQWDCSNSLPGARQLALQNDAGRIETNERCVNIHSATSSRYPDLLREKSIVSDQSNAYKPMIDGELSERSDRAYAEQHAHQSQSQEESLRVDGNSLNINCLSQIYQGSGEPSMCMPNGKDKNSVESLFHDWKSKMDWQSLLATDHNEVQQRLLESASNDTSNYQEYLSTSANVMQPMRRRRASFGLCDALDLTRNPPVPNEANYNTTSLIFQ</sequence>
<keyword evidence="3" id="KW-1185">Reference proteome</keyword>
<dbReference type="InParanoid" id="A0A7M7KJG9"/>
<evidence type="ECO:0000313" key="3">
    <source>
        <dbReference type="Proteomes" id="UP000594260"/>
    </source>
</evidence>
<dbReference type="Proteomes" id="UP000594260">
    <property type="component" value="Unplaced"/>
</dbReference>
<accession>A0A7M7KJG9</accession>
<proteinExistence type="predicted"/>
<dbReference type="EnsemblMetazoa" id="XM_022811129">
    <property type="protein sequence ID" value="XP_022666864"/>
    <property type="gene ID" value="LOC111252754"/>
</dbReference>
<dbReference type="GeneID" id="111252754"/>
<protein>
    <submittedName>
        <fullName evidence="2">Uncharacterized protein</fullName>
    </submittedName>
</protein>
<dbReference type="KEGG" id="vde:111252754"/>
<dbReference type="AlphaFoldDB" id="A0A7M7KJG9"/>
<feature type="compositionally biased region" description="Polar residues" evidence="1">
    <location>
        <begin position="15"/>
        <end position="30"/>
    </location>
</feature>
<name>A0A7M7KJG9_VARDE</name>
<reference evidence="2" key="1">
    <citation type="submission" date="2021-01" db="UniProtKB">
        <authorList>
            <consortium name="EnsemblMetazoa"/>
        </authorList>
    </citation>
    <scope>IDENTIFICATION</scope>
</reference>
<organism evidence="2 3">
    <name type="scientific">Varroa destructor</name>
    <name type="common">Honeybee mite</name>
    <dbReference type="NCBI Taxonomy" id="109461"/>
    <lineage>
        <taxon>Eukaryota</taxon>
        <taxon>Metazoa</taxon>
        <taxon>Ecdysozoa</taxon>
        <taxon>Arthropoda</taxon>
        <taxon>Chelicerata</taxon>
        <taxon>Arachnida</taxon>
        <taxon>Acari</taxon>
        <taxon>Parasitiformes</taxon>
        <taxon>Mesostigmata</taxon>
        <taxon>Gamasina</taxon>
        <taxon>Dermanyssoidea</taxon>
        <taxon>Varroidae</taxon>
        <taxon>Varroa</taxon>
    </lineage>
</organism>
<dbReference type="RefSeq" id="XP_022666864.1">
    <property type="nucleotide sequence ID" value="XM_022811129.1"/>
</dbReference>
<evidence type="ECO:0000313" key="2">
    <source>
        <dbReference type="EnsemblMetazoa" id="XP_022666864"/>
    </source>
</evidence>
<feature type="region of interest" description="Disordered" evidence="1">
    <location>
        <begin position="1"/>
        <end position="30"/>
    </location>
</feature>